<evidence type="ECO:0000313" key="3">
    <source>
        <dbReference type="EMBL" id="KZS01797.1"/>
    </source>
</evidence>
<name>A0A164IZL0_9CRUS</name>
<reference evidence="3 4" key="1">
    <citation type="submission" date="2016-03" db="EMBL/GenBank/DDBJ databases">
        <title>EvidentialGene: Evidence-directed Construction of Genes on Genomes.</title>
        <authorList>
            <person name="Gilbert D.G."/>
            <person name="Choi J.-H."/>
            <person name="Mockaitis K."/>
            <person name="Colbourne J."/>
            <person name="Pfrender M."/>
        </authorList>
    </citation>
    <scope>NUCLEOTIDE SEQUENCE [LARGE SCALE GENOMIC DNA]</scope>
    <source>
        <strain evidence="3 4">Xinb3</strain>
        <tissue evidence="3">Complete organism</tissue>
    </source>
</reference>
<dbReference type="Pfam" id="PF18758">
    <property type="entry name" value="KDZ"/>
    <property type="match status" value="1"/>
</dbReference>
<evidence type="ECO:0000256" key="1">
    <source>
        <dbReference type="SAM" id="MobiDB-lite"/>
    </source>
</evidence>
<feature type="compositionally biased region" description="Low complexity" evidence="1">
    <location>
        <begin position="263"/>
        <end position="272"/>
    </location>
</feature>
<dbReference type="Proteomes" id="UP000076858">
    <property type="component" value="Unassembled WGS sequence"/>
</dbReference>
<dbReference type="AlphaFoldDB" id="A0A164IZL0"/>
<evidence type="ECO:0000259" key="2">
    <source>
        <dbReference type="Pfam" id="PF18804"/>
    </source>
</evidence>
<dbReference type="EMBL" id="LRGB01006112">
    <property type="protein sequence ID" value="KZS01797.1"/>
    <property type="molecule type" value="Genomic_DNA"/>
</dbReference>
<evidence type="ECO:0000313" key="4">
    <source>
        <dbReference type="Proteomes" id="UP000076858"/>
    </source>
</evidence>
<feature type="compositionally biased region" description="Polar residues" evidence="1">
    <location>
        <begin position="273"/>
        <end position="283"/>
    </location>
</feature>
<dbReference type="PANTHER" id="PTHR33104:SF2">
    <property type="entry name" value="CXC3 LIKE CYSTEINE CLUSTER DOMAIN-CONTAINING PROTEIN"/>
    <property type="match status" value="1"/>
</dbReference>
<sequence>IVSSTLLEMWRHLKHQTPGTSERKFVQTLSEISKTSHRWATIDRKLFGLASRQYDHFFFLLNTEVNGMELFRCLACGPCPLAIHVDGNIKLYRWLSALGVDVPSLFGDVGIVDTLKFLDFVAKVNAAKIPRGSSSKDSCGSAEYKAGKADSSQKKGLAETGMVFCTCRHGVLWRALDMDKGESYRHILYLHDFALQQKLKFFCYDVVCNYWPFAKDVGTKLETEDFKKHTEKMVPFLSRFHGKTHKMFCQLLYGGHWMTGAASTTGETTEQSNSKMSRYGSTT</sequence>
<organism evidence="3 4">
    <name type="scientific">Daphnia magna</name>
    <dbReference type="NCBI Taxonomy" id="35525"/>
    <lineage>
        <taxon>Eukaryota</taxon>
        <taxon>Metazoa</taxon>
        <taxon>Ecdysozoa</taxon>
        <taxon>Arthropoda</taxon>
        <taxon>Crustacea</taxon>
        <taxon>Branchiopoda</taxon>
        <taxon>Diplostraca</taxon>
        <taxon>Cladocera</taxon>
        <taxon>Anomopoda</taxon>
        <taxon>Daphniidae</taxon>
        <taxon>Daphnia</taxon>
    </lineage>
</organism>
<feature type="region of interest" description="Disordered" evidence="1">
    <location>
        <begin position="263"/>
        <end position="283"/>
    </location>
</feature>
<feature type="domain" description="CxC3 like cysteine cluster" evidence="2">
    <location>
        <begin position="2"/>
        <end position="35"/>
    </location>
</feature>
<feature type="non-terminal residue" evidence="3">
    <location>
        <position position="283"/>
    </location>
</feature>
<gene>
    <name evidence="3" type="ORF">APZ42_001435</name>
</gene>
<proteinExistence type="predicted"/>
<dbReference type="Pfam" id="PF18804">
    <property type="entry name" value="CxC3"/>
    <property type="match status" value="1"/>
</dbReference>
<dbReference type="OrthoDB" id="5987030at2759"/>
<accession>A0A164IZL0</accession>
<comment type="caution">
    <text evidence="3">The sequence shown here is derived from an EMBL/GenBank/DDBJ whole genome shotgun (WGS) entry which is preliminary data.</text>
</comment>
<dbReference type="InterPro" id="IPR040564">
    <property type="entry name" value="CxC3-like"/>
</dbReference>
<keyword evidence="4" id="KW-1185">Reference proteome</keyword>
<protein>
    <recommendedName>
        <fullName evidence="2">CxC3 like cysteine cluster domain-containing protein</fullName>
    </recommendedName>
</protein>
<dbReference type="PANTHER" id="PTHR33104">
    <property type="entry name" value="SI:DKEY-29D5.2"/>
    <property type="match status" value="1"/>
</dbReference>
<feature type="non-terminal residue" evidence="3">
    <location>
        <position position="1"/>
    </location>
</feature>
<dbReference type="InterPro" id="IPR040521">
    <property type="entry name" value="KDZ"/>
</dbReference>